<feature type="chain" id="PRO_5016396700" evidence="4">
    <location>
        <begin position="31"/>
        <end position="530"/>
    </location>
</feature>
<dbReference type="Gene3D" id="2.60.120.560">
    <property type="entry name" value="Exo-inulinase, domain 1"/>
    <property type="match status" value="1"/>
</dbReference>
<proteinExistence type="inferred from homology"/>
<dbReference type="OrthoDB" id="9804661at2"/>
<dbReference type="SUPFAM" id="SSF49899">
    <property type="entry name" value="Concanavalin A-like lectins/glucanases"/>
    <property type="match status" value="1"/>
</dbReference>
<dbReference type="SUPFAM" id="SSF51126">
    <property type="entry name" value="Pectin lyase-like"/>
    <property type="match status" value="1"/>
</dbReference>
<evidence type="ECO:0000256" key="2">
    <source>
        <dbReference type="RuleBase" id="RU361173"/>
    </source>
</evidence>
<keyword evidence="2" id="KW-0964">Secreted</keyword>
<feature type="signal peptide" evidence="4">
    <location>
        <begin position="1"/>
        <end position="30"/>
    </location>
</feature>
<accession>A0A327Z2L1</accession>
<dbReference type="InterPro" id="IPR002022">
    <property type="entry name" value="Pec_lyase"/>
</dbReference>
<dbReference type="Proteomes" id="UP000249341">
    <property type="component" value="Unassembled WGS sequence"/>
</dbReference>
<feature type="domain" description="Pectate lyase" evidence="5">
    <location>
        <begin position="249"/>
        <end position="468"/>
    </location>
</feature>
<dbReference type="GO" id="GO:0005576">
    <property type="term" value="C:extracellular region"/>
    <property type="evidence" value="ECO:0007669"/>
    <property type="project" value="UniProtKB-SubCell"/>
</dbReference>
<dbReference type="InterPro" id="IPR010496">
    <property type="entry name" value="AL/BT2_dom"/>
</dbReference>
<dbReference type="PANTHER" id="PTHR31683:SF18">
    <property type="entry name" value="PECTATE LYASE 21-RELATED"/>
    <property type="match status" value="1"/>
</dbReference>
<dbReference type="AlphaFoldDB" id="A0A327Z2L1"/>
<dbReference type="InterPro" id="IPR012334">
    <property type="entry name" value="Pectin_lyas_fold"/>
</dbReference>
<evidence type="ECO:0000256" key="3">
    <source>
        <dbReference type="SAM" id="MobiDB-lite"/>
    </source>
</evidence>
<evidence type="ECO:0000256" key="1">
    <source>
        <dbReference type="ARBA" id="ARBA00023239"/>
    </source>
</evidence>
<gene>
    <name evidence="6" type="ORF">B0I29_12742</name>
</gene>
<dbReference type="InterPro" id="IPR013320">
    <property type="entry name" value="ConA-like_dom_sf"/>
</dbReference>
<dbReference type="Gene3D" id="2.160.20.10">
    <property type="entry name" value="Single-stranded right-handed beta-helix, Pectin lyase-like"/>
    <property type="match status" value="1"/>
</dbReference>
<keyword evidence="1 2" id="KW-0456">Lyase</keyword>
<comment type="subcellular location">
    <subcellularLocation>
        <location evidence="2">Secreted</location>
    </subcellularLocation>
</comment>
<keyword evidence="4" id="KW-0732">Signal</keyword>
<comment type="similarity">
    <text evidence="2">Belongs to the polysaccharide lyase 1 family.</text>
</comment>
<keyword evidence="2" id="KW-0624">Polysaccharide degradation</keyword>
<dbReference type="GO" id="GO:0030570">
    <property type="term" value="F:pectate lyase activity"/>
    <property type="evidence" value="ECO:0007669"/>
    <property type="project" value="InterPro"/>
</dbReference>
<feature type="compositionally biased region" description="Pro residues" evidence="3">
    <location>
        <begin position="206"/>
        <end position="223"/>
    </location>
</feature>
<reference evidence="6 7" key="1">
    <citation type="submission" date="2018-06" db="EMBL/GenBank/DDBJ databases">
        <title>Genomic Encyclopedia of Type Strains, Phase III (KMG-III): the genomes of soil and plant-associated and newly described type strains.</title>
        <authorList>
            <person name="Whitman W."/>
        </authorList>
    </citation>
    <scope>NUCLEOTIDE SEQUENCE [LARGE SCALE GENOMIC DNA]</scope>
    <source>
        <strain evidence="6 7">CGMCC 4.7090</strain>
    </source>
</reference>
<sequence>MRRVRWFTAGFAVVAPAVLLTAVLSAPARAEALFGDTFDDGNADGWSRNGGTWSVVTDGTPAYRQSSTSANARALAGATSWTDYTVQARVKPLAFGAADRTAGVAARAQSTSQYYTLVLTGGGTAQLQRVSGGTAAVLATAVVGGGTGTWRTLALRAQGSTLTGYVDGTQVAQATDSSFAGGRIGLVTSYASAVFDDVTVTNDGPGPGPSPSSPAPSSPPPPGGCAVSGAASGFAAVNAWGQNGTTGGAGGPVVQVDTAAELLSSIAAAGPLTICVAGTITLPAGMYDVTSDKSIVGVGATAGISGGGFNIGLPVSAVTTPPADAVHNVIIQNLSFRGASDDSINVQMFSHHIWIDHNDLAQGYDGLIDVKRGSSYVTVSWNHTHHHTKNMLLGHDDGNGAQDTGRLKVSYHHNWFDATPQRNPRVRFGEPVHVYNNYYFYNTDTGVACQNTAGCMVEGNYFENVEEPVTNTYAGPAGRCVARNNVFVGESGAPDCSGTVQEPSVYYSYTLDDPNAVKSIVTAGAGVGRL</sequence>
<dbReference type="InterPro" id="IPR045032">
    <property type="entry name" value="PEL"/>
</dbReference>
<dbReference type="PANTHER" id="PTHR31683">
    <property type="entry name" value="PECTATE LYASE 18-RELATED"/>
    <property type="match status" value="1"/>
</dbReference>
<feature type="region of interest" description="Disordered" evidence="3">
    <location>
        <begin position="199"/>
        <end position="226"/>
    </location>
</feature>
<name>A0A327Z2L1_9ACTN</name>
<dbReference type="InterPro" id="IPR011050">
    <property type="entry name" value="Pectin_lyase_fold/virulence"/>
</dbReference>
<comment type="caution">
    <text evidence="6">The sequence shown here is derived from an EMBL/GenBank/DDBJ whole genome shotgun (WGS) entry which is preliminary data.</text>
</comment>
<dbReference type="SMART" id="SM00656">
    <property type="entry name" value="Amb_all"/>
    <property type="match status" value="1"/>
</dbReference>
<organism evidence="6 7">
    <name type="scientific">Actinoplanes lutulentus</name>
    <dbReference type="NCBI Taxonomy" id="1287878"/>
    <lineage>
        <taxon>Bacteria</taxon>
        <taxon>Bacillati</taxon>
        <taxon>Actinomycetota</taxon>
        <taxon>Actinomycetes</taxon>
        <taxon>Micromonosporales</taxon>
        <taxon>Micromonosporaceae</taxon>
        <taxon>Actinoplanes</taxon>
    </lineage>
</organism>
<dbReference type="GO" id="GO:0000272">
    <property type="term" value="P:polysaccharide catabolic process"/>
    <property type="evidence" value="ECO:0007669"/>
    <property type="project" value="UniProtKB-KW"/>
</dbReference>
<dbReference type="EMBL" id="QLMJ01000027">
    <property type="protein sequence ID" value="RAK26452.1"/>
    <property type="molecule type" value="Genomic_DNA"/>
</dbReference>
<protein>
    <submittedName>
        <fullName evidence="6">Pectate lyase</fullName>
    </submittedName>
</protein>
<dbReference type="Pfam" id="PF06439">
    <property type="entry name" value="3keto-disac_hyd"/>
    <property type="match status" value="1"/>
</dbReference>
<evidence type="ECO:0000256" key="4">
    <source>
        <dbReference type="SAM" id="SignalP"/>
    </source>
</evidence>
<evidence type="ECO:0000259" key="5">
    <source>
        <dbReference type="SMART" id="SM00656"/>
    </source>
</evidence>
<keyword evidence="2" id="KW-0119">Carbohydrate metabolism</keyword>
<dbReference type="Pfam" id="PF00544">
    <property type="entry name" value="Pectate_lyase_4"/>
    <property type="match status" value="1"/>
</dbReference>
<dbReference type="GO" id="GO:0016787">
    <property type="term" value="F:hydrolase activity"/>
    <property type="evidence" value="ECO:0007669"/>
    <property type="project" value="InterPro"/>
</dbReference>
<dbReference type="RefSeq" id="WP_111654573.1">
    <property type="nucleotide sequence ID" value="NZ_JACHWI010000006.1"/>
</dbReference>
<evidence type="ECO:0000313" key="7">
    <source>
        <dbReference type="Proteomes" id="UP000249341"/>
    </source>
</evidence>
<evidence type="ECO:0000313" key="6">
    <source>
        <dbReference type="EMBL" id="RAK26452.1"/>
    </source>
</evidence>
<keyword evidence="7" id="KW-1185">Reference proteome</keyword>